<protein>
    <submittedName>
        <fullName evidence="8">Zona pellucida glycoprotein d</fullName>
    </submittedName>
</protein>
<evidence type="ECO:0000256" key="2">
    <source>
        <dbReference type="ARBA" id="ARBA00023157"/>
    </source>
</evidence>
<keyword evidence="4" id="KW-0472">Membrane</keyword>
<dbReference type="CTD" id="327407"/>
<dbReference type="KEGG" id="csem:103379554"/>
<dbReference type="InterPro" id="IPR042235">
    <property type="entry name" value="ZP-C_dom"/>
</dbReference>
<dbReference type="InParanoid" id="A0A3P8X2T6"/>
<evidence type="ECO:0000259" key="7">
    <source>
        <dbReference type="PROSITE" id="PS51034"/>
    </source>
</evidence>
<feature type="signal peptide" evidence="5">
    <location>
        <begin position="1"/>
        <end position="28"/>
    </location>
</feature>
<keyword evidence="1 5" id="KW-0732">Signal</keyword>
<dbReference type="SUPFAM" id="SSF57196">
    <property type="entry name" value="EGF/Laminin"/>
    <property type="match status" value="1"/>
</dbReference>
<keyword evidence="4" id="KW-1133">Transmembrane helix</keyword>
<evidence type="ECO:0000313" key="9">
    <source>
        <dbReference type="Proteomes" id="UP000265120"/>
    </source>
</evidence>
<dbReference type="STRING" id="244447.ENSCSEP00000033122"/>
<accession>A0A3P8X2T6</accession>
<feature type="chain" id="PRO_5018070625" evidence="5">
    <location>
        <begin position="29"/>
        <end position="405"/>
    </location>
</feature>
<evidence type="ECO:0000256" key="1">
    <source>
        <dbReference type="ARBA" id="ARBA00022729"/>
    </source>
</evidence>
<keyword evidence="4" id="KW-0812">Transmembrane</keyword>
<comment type="caution">
    <text evidence="3">Lacks conserved residue(s) required for the propagation of feature annotation.</text>
</comment>
<dbReference type="Proteomes" id="UP000265120">
    <property type="component" value="Chromosome 6"/>
</dbReference>
<dbReference type="Gene3D" id="2.60.40.4100">
    <property type="entry name" value="Zona pellucida, ZP-C domain"/>
    <property type="match status" value="1"/>
</dbReference>
<dbReference type="InterPro" id="IPR001507">
    <property type="entry name" value="ZP_dom"/>
</dbReference>
<dbReference type="AlphaFoldDB" id="A0A3P8X2T6"/>
<organism evidence="8 9">
    <name type="scientific">Cynoglossus semilaevis</name>
    <name type="common">Tongue sole</name>
    <dbReference type="NCBI Taxonomy" id="244447"/>
    <lineage>
        <taxon>Eukaryota</taxon>
        <taxon>Metazoa</taxon>
        <taxon>Chordata</taxon>
        <taxon>Craniata</taxon>
        <taxon>Vertebrata</taxon>
        <taxon>Euteleostomi</taxon>
        <taxon>Actinopterygii</taxon>
        <taxon>Neopterygii</taxon>
        <taxon>Teleostei</taxon>
        <taxon>Neoteleostei</taxon>
        <taxon>Acanthomorphata</taxon>
        <taxon>Carangaria</taxon>
        <taxon>Pleuronectiformes</taxon>
        <taxon>Pleuronectoidei</taxon>
        <taxon>Cynoglossidae</taxon>
        <taxon>Cynoglossinae</taxon>
        <taxon>Cynoglossus</taxon>
    </lineage>
</organism>
<dbReference type="GeneTree" id="ENSGT00940000167365"/>
<dbReference type="OrthoDB" id="9987373at2759"/>
<reference evidence="8" key="3">
    <citation type="submission" date="2025-09" db="UniProtKB">
        <authorList>
            <consortium name="Ensembl"/>
        </authorList>
    </citation>
    <scope>IDENTIFICATION</scope>
</reference>
<feature type="disulfide bond" evidence="3">
    <location>
        <begin position="54"/>
        <end position="63"/>
    </location>
</feature>
<evidence type="ECO:0000259" key="6">
    <source>
        <dbReference type="PROSITE" id="PS50026"/>
    </source>
</evidence>
<dbReference type="GeneID" id="103379554"/>
<dbReference type="PROSITE" id="PS01186">
    <property type="entry name" value="EGF_2"/>
    <property type="match status" value="1"/>
</dbReference>
<name>A0A3P8X2T6_CYNSE</name>
<feature type="domain" description="EGF-like" evidence="6">
    <location>
        <begin position="28"/>
        <end position="64"/>
    </location>
</feature>
<dbReference type="PANTHER" id="PTHR14002:SF53">
    <property type="entry name" value="UROMODULIN"/>
    <property type="match status" value="1"/>
</dbReference>
<feature type="domain" description="ZP" evidence="7">
    <location>
        <begin position="72"/>
        <end position="339"/>
    </location>
</feature>
<dbReference type="InterPro" id="IPR000742">
    <property type="entry name" value="EGF"/>
</dbReference>
<keyword evidence="2 3" id="KW-1015">Disulfide bond</keyword>
<proteinExistence type="predicted"/>
<keyword evidence="3" id="KW-0245">EGF-like domain</keyword>
<evidence type="ECO:0000256" key="3">
    <source>
        <dbReference type="PROSITE-ProRule" id="PRU00076"/>
    </source>
</evidence>
<dbReference type="PANTHER" id="PTHR14002">
    <property type="entry name" value="ENDOGLIN/TGF-BETA RECEPTOR TYPE III"/>
    <property type="match status" value="1"/>
</dbReference>
<dbReference type="OMA" id="ICSVEHC"/>
<evidence type="ECO:0000256" key="4">
    <source>
        <dbReference type="SAM" id="Phobius"/>
    </source>
</evidence>
<dbReference type="RefSeq" id="XP_008309362.1">
    <property type="nucleotide sequence ID" value="XM_008311140.2"/>
</dbReference>
<dbReference type="Gene3D" id="2.60.40.3210">
    <property type="entry name" value="Zona pellucida, ZP-N domain"/>
    <property type="match status" value="1"/>
</dbReference>
<dbReference type="InterPro" id="IPR055355">
    <property type="entry name" value="ZP-C"/>
</dbReference>
<dbReference type="PROSITE" id="PS51034">
    <property type="entry name" value="ZP_2"/>
    <property type="match status" value="1"/>
</dbReference>
<dbReference type="Ensembl" id="ENSCSET00000033546.1">
    <property type="protein sequence ID" value="ENSCSEP00000033122.1"/>
    <property type="gene ID" value="ENSCSEG00000021263.1"/>
</dbReference>
<dbReference type="PROSITE" id="PS50026">
    <property type="entry name" value="EGF_3"/>
    <property type="match status" value="1"/>
</dbReference>
<evidence type="ECO:0000256" key="5">
    <source>
        <dbReference type="SAM" id="SignalP"/>
    </source>
</evidence>
<evidence type="ECO:0000313" key="8">
    <source>
        <dbReference type="Ensembl" id="ENSCSEP00000033122.1"/>
    </source>
</evidence>
<dbReference type="SMART" id="SM00241">
    <property type="entry name" value="ZP"/>
    <property type="match status" value="1"/>
</dbReference>
<dbReference type="Pfam" id="PF00100">
    <property type="entry name" value="Zona_pellucida"/>
    <property type="match status" value="1"/>
</dbReference>
<reference evidence="8 9" key="1">
    <citation type="journal article" date="2014" name="Nat. Genet.">
        <title>Whole-genome sequence of a flatfish provides insights into ZW sex chromosome evolution and adaptation to a benthic lifestyle.</title>
        <authorList>
            <person name="Chen S."/>
            <person name="Zhang G."/>
            <person name="Shao C."/>
            <person name="Huang Q."/>
            <person name="Liu G."/>
            <person name="Zhang P."/>
            <person name="Song W."/>
            <person name="An N."/>
            <person name="Chalopin D."/>
            <person name="Volff J.N."/>
            <person name="Hong Y."/>
            <person name="Li Q."/>
            <person name="Sha Z."/>
            <person name="Zhou H."/>
            <person name="Xie M."/>
            <person name="Yu Q."/>
            <person name="Liu Y."/>
            <person name="Xiang H."/>
            <person name="Wang N."/>
            <person name="Wu K."/>
            <person name="Yang C."/>
            <person name="Zhou Q."/>
            <person name="Liao X."/>
            <person name="Yang L."/>
            <person name="Hu Q."/>
            <person name="Zhang J."/>
            <person name="Meng L."/>
            <person name="Jin L."/>
            <person name="Tian Y."/>
            <person name="Lian J."/>
            <person name="Yang J."/>
            <person name="Miao G."/>
            <person name="Liu S."/>
            <person name="Liang Z."/>
            <person name="Yan F."/>
            <person name="Li Y."/>
            <person name="Sun B."/>
            <person name="Zhang H."/>
            <person name="Zhang J."/>
            <person name="Zhu Y."/>
            <person name="Du M."/>
            <person name="Zhao Y."/>
            <person name="Schartl M."/>
            <person name="Tang Q."/>
            <person name="Wang J."/>
        </authorList>
    </citation>
    <scope>NUCLEOTIDE SEQUENCE</scope>
</reference>
<reference evidence="8" key="2">
    <citation type="submission" date="2025-08" db="UniProtKB">
        <authorList>
            <consortium name="Ensembl"/>
        </authorList>
    </citation>
    <scope>IDENTIFICATION</scope>
</reference>
<feature type="transmembrane region" description="Helical" evidence="4">
    <location>
        <begin position="367"/>
        <end position="391"/>
    </location>
</feature>
<sequence>MKKMTPKSLELSFLLVLLLGFLYHSVAGVGLCSVKHCTDRSRCVLSKDHRRCKCIVGYYGDYCEKDGQITVMCGSNYIAIRAVQDFFQYFNVPLEALHLPNQTCRAEIEVIDNVTYYMSSVSKEKYLACGGKPLETNFTHITYALTLMSDPQVSGNIVRDPVIKINYTCVFPYIRSVSLPFPIVPFSSEMVVRVDELDATIQMLLYTDHTYTKAFTSAPTIELRDNVFVEVAVTEPAGFFLLRVNECWATQSPQPNSTEGLVHTLLQNGCVNDPTVSFINGSYGEAGRNGETSTVRYSFSMFRFTTEPNSLYLHCTVQLCEPDDAVSCTPICKSVSKREAVKADPSQGLLSYGPIKIEVPHRPRASLLTTVVLSVAAVWIVGFFLVILVTVTKEGQRRLSQSQEH</sequence>
<dbReference type="PROSITE" id="PS00022">
    <property type="entry name" value="EGF_1"/>
    <property type="match status" value="1"/>
</dbReference>
<keyword evidence="9" id="KW-1185">Reference proteome</keyword>